<feature type="transmembrane region" description="Helical" evidence="1">
    <location>
        <begin position="40"/>
        <end position="60"/>
    </location>
</feature>
<evidence type="ECO:0000313" key="2">
    <source>
        <dbReference type="EMBL" id="GLR13662.1"/>
    </source>
</evidence>
<comment type="caution">
    <text evidence="2">The sequence shown here is derived from an EMBL/GenBank/DDBJ whole genome shotgun (WGS) entry which is preliminary data.</text>
</comment>
<feature type="transmembrane region" description="Helical" evidence="1">
    <location>
        <begin position="72"/>
        <end position="90"/>
    </location>
</feature>
<dbReference type="EMBL" id="BSOG01000002">
    <property type="protein sequence ID" value="GLR13662.1"/>
    <property type="molecule type" value="Genomic_DNA"/>
</dbReference>
<feature type="transmembrane region" description="Helical" evidence="1">
    <location>
        <begin position="96"/>
        <end position="118"/>
    </location>
</feature>
<keyword evidence="3" id="KW-1185">Reference proteome</keyword>
<evidence type="ECO:0000256" key="1">
    <source>
        <dbReference type="SAM" id="Phobius"/>
    </source>
</evidence>
<sequence>MGAFLLGLAYVFAMSGLYVLTDRVAPRIDYNAASPGSKVLLLLFAGYAGLHGWLIPQLILYDALGWKWTGGWLWPLAQGFGALACFAVVFRGGIVGVVLSIVAFCALILALYLTTVYLPGVLSG</sequence>
<protein>
    <submittedName>
        <fullName evidence="2">Uncharacterized protein</fullName>
    </submittedName>
</protein>
<keyword evidence="1" id="KW-0812">Transmembrane</keyword>
<organism evidence="2 3">
    <name type="scientific">Chitinimonas prasina</name>
    <dbReference type="NCBI Taxonomy" id="1434937"/>
    <lineage>
        <taxon>Bacteria</taxon>
        <taxon>Pseudomonadati</taxon>
        <taxon>Pseudomonadota</taxon>
        <taxon>Betaproteobacteria</taxon>
        <taxon>Neisseriales</taxon>
        <taxon>Chitinibacteraceae</taxon>
        <taxon>Chitinimonas</taxon>
    </lineage>
</organism>
<dbReference type="Proteomes" id="UP001156706">
    <property type="component" value="Unassembled WGS sequence"/>
</dbReference>
<keyword evidence="1" id="KW-0472">Membrane</keyword>
<gene>
    <name evidence="2" type="ORF">GCM10007907_24520</name>
</gene>
<accession>A0ABQ5YJ16</accession>
<reference evidence="3" key="1">
    <citation type="journal article" date="2019" name="Int. J. Syst. Evol. Microbiol.">
        <title>The Global Catalogue of Microorganisms (GCM) 10K type strain sequencing project: providing services to taxonomists for standard genome sequencing and annotation.</title>
        <authorList>
            <consortium name="The Broad Institute Genomics Platform"/>
            <consortium name="The Broad Institute Genome Sequencing Center for Infectious Disease"/>
            <person name="Wu L."/>
            <person name="Ma J."/>
        </authorList>
    </citation>
    <scope>NUCLEOTIDE SEQUENCE [LARGE SCALE GENOMIC DNA]</scope>
    <source>
        <strain evidence="3">NBRC 110044</strain>
    </source>
</reference>
<keyword evidence="1" id="KW-1133">Transmembrane helix</keyword>
<proteinExistence type="predicted"/>
<evidence type="ECO:0000313" key="3">
    <source>
        <dbReference type="Proteomes" id="UP001156706"/>
    </source>
</evidence>
<name>A0ABQ5YJ16_9NEIS</name>
<dbReference type="RefSeq" id="WP_284196753.1">
    <property type="nucleotide sequence ID" value="NZ_BSOG01000002.1"/>
</dbReference>